<dbReference type="EMBL" id="JAQOSQ010000047">
    <property type="protein sequence ID" value="MDJ1185739.1"/>
    <property type="molecule type" value="Genomic_DNA"/>
</dbReference>
<accession>A0ABT7C2S0</accession>
<dbReference type="Pfam" id="PF17148">
    <property type="entry name" value="DUF5117"/>
    <property type="match status" value="1"/>
</dbReference>
<reference evidence="3 4" key="1">
    <citation type="submission" date="2023-01" db="EMBL/GenBank/DDBJ databases">
        <title>Novel diversity within Roseofilum (Cyanobacteria; Desertifilaceae) from marine benthic mats with descriptions of four novel species.</title>
        <authorList>
            <person name="Wang Y."/>
            <person name="Berthold D.E."/>
            <person name="Hu J."/>
            <person name="Lefler F.W."/>
            <person name="Laughinghouse H.D. IV."/>
        </authorList>
    </citation>
    <scope>NUCLEOTIDE SEQUENCE [LARGE SCALE GENOMIC DNA]</scope>
    <source>
        <strain evidence="3 4">BLCC-M143</strain>
    </source>
</reference>
<dbReference type="PANTHER" id="PTHR38478">
    <property type="entry name" value="PEPTIDASE M1A AND M12B"/>
    <property type="match status" value="1"/>
</dbReference>
<keyword evidence="3" id="KW-0482">Metalloprotease</keyword>
<dbReference type="InterPro" id="IPR033413">
    <property type="entry name" value="DUF5117"/>
</dbReference>
<dbReference type="Gene3D" id="3.40.390.10">
    <property type="entry name" value="Collagenase (Catalytic Domain)"/>
    <property type="match status" value="1"/>
</dbReference>
<dbReference type="CDD" id="cd04276">
    <property type="entry name" value="ZnMc_MMP_like_2"/>
    <property type="match status" value="1"/>
</dbReference>
<keyword evidence="3" id="KW-0378">Hydrolase</keyword>
<feature type="domain" description="EcxA zinc-binding" evidence="1">
    <location>
        <begin position="505"/>
        <end position="831"/>
    </location>
</feature>
<dbReference type="InterPro" id="IPR032534">
    <property type="entry name" value="EcxA_zinc-bd"/>
</dbReference>
<dbReference type="Proteomes" id="UP001232992">
    <property type="component" value="Unassembled WGS sequence"/>
</dbReference>
<comment type="caution">
    <text evidence="3">The sequence shown here is derived from an EMBL/GenBank/DDBJ whole genome shotgun (WGS) entry which is preliminary data.</text>
</comment>
<evidence type="ECO:0000259" key="2">
    <source>
        <dbReference type="Pfam" id="PF17148"/>
    </source>
</evidence>
<dbReference type="RefSeq" id="WP_283760379.1">
    <property type="nucleotide sequence ID" value="NZ_JAQOSQ010000047.1"/>
</dbReference>
<feature type="domain" description="DUF5117" evidence="2">
    <location>
        <begin position="121"/>
        <end position="307"/>
    </location>
</feature>
<dbReference type="PANTHER" id="PTHR38478:SF1">
    <property type="entry name" value="ZINC DEPENDENT METALLOPROTEASE DOMAIN LIPOPROTEIN"/>
    <property type="match status" value="1"/>
</dbReference>
<dbReference type="InterPro" id="IPR034032">
    <property type="entry name" value="Zn_MMP-like_bac"/>
</dbReference>
<dbReference type="Pfam" id="PF16313">
    <property type="entry name" value="DUF4953"/>
    <property type="match status" value="1"/>
</dbReference>
<keyword evidence="3" id="KW-0645">Protease</keyword>
<evidence type="ECO:0000313" key="3">
    <source>
        <dbReference type="EMBL" id="MDJ1185739.1"/>
    </source>
</evidence>
<sequence>MKRFYIIGCILLGLIATFVWPSVAISIPPGNNVLGNSVSTVTTRVQTIARDLTSTKKAEKKKSFESIVDGARRSDGLFPLYQTSEDRHLYLEIAPEQLDRNFLSVMTLSSGIGEGVLLNGMPLGQTLFQFRHVQDKIQFVVPQTNFRTTPGDPLQRSLDRGFSDSVLYSFEIESTHPQTGAFLIDMSELLMGDTDLSGISSFVSPYTPSPDNSYISQVQNFPENLEIEATYGFIGSGAEFYIPSLPDSRAFNLAIHYSFSELPTDGGYRPRLADERIGYILTAYKDFGNSDRRDPFVRYINRWHVEPGKPVVFWIENTVPTQYRDAVREGALMWNEAFAKAGLPNAIEVRQMPDNADWDPADVRYNVIRWSSSFQLLFAGLGPSRTNPLTGEILDADILIDANIVRLIKGEYQTLVDTSQLANTANPLYQLCRQTWQKRYGYSAHLEDLSDRSVENTQQPSRSIQFPFASHLLDTDICFAGEFNQQFAIGSTALSLTHNVLPSSAEMEDYVNQFIRFLVAHEVGHTLGLRHNFHGSTLLSPEELQDPEITRTVGMVGSVMDYVPPNLAPPGEPQGDYFATKVGPYDVWAIEYGYTPIDAVSPQAELAELRQIAQRSAEPDLAFGTDEDAWSDLDPAVNRFDLSSDPMRYSQWQLRNAQAMWSRLNRRSPAPGESFSEMRDLFEAVFFYYLRNAMNLTLYVGGQSFNRDYSGDPNGRLPFQPISAERQREALATLSEFVFAEGVFDFSPQLLNQLAPSRWMHWGVFTDWWELDYPISDRLLILQRIVLRSLLDPTRLSRIQDLELKADSSQTAFMLPELFSTLQEDIWTEVIDGDFSELSSIRRGLQREYVKALSRMTRRQVRVPEDAVTLAWYNLQELQDDIDRTLRRQGKHLDTYTKAHLQKTRDRIAKVLDAPLESKSQPKASVF</sequence>
<proteinExistence type="predicted"/>
<evidence type="ECO:0000313" key="4">
    <source>
        <dbReference type="Proteomes" id="UP001232992"/>
    </source>
</evidence>
<organism evidence="3 4">
    <name type="scientific">Roseofilum casamattae BLCC-M143</name>
    <dbReference type="NCBI Taxonomy" id="3022442"/>
    <lineage>
        <taxon>Bacteria</taxon>
        <taxon>Bacillati</taxon>
        <taxon>Cyanobacteriota</taxon>
        <taxon>Cyanophyceae</taxon>
        <taxon>Desertifilales</taxon>
        <taxon>Desertifilaceae</taxon>
        <taxon>Roseofilum</taxon>
        <taxon>Roseofilum casamattae</taxon>
    </lineage>
</organism>
<evidence type="ECO:0000259" key="1">
    <source>
        <dbReference type="Pfam" id="PF16313"/>
    </source>
</evidence>
<dbReference type="GO" id="GO:0008237">
    <property type="term" value="F:metallopeptidase activity"/>
    <property type="evidence" value="ECO:0007669"/>
    <property type="project" value="UniProtKB-KW"/>
</dbReference>
<name>A0ABT7C2S0_9CYAN</name>
<keyword evidence="4" id="KW-1185">Reference proteome</keyword>
<gene>
    <name evidence="3" type="ORF">PMH09_21380</name>
</gene>
<dbReference type="SUPFAM" id="SSF55486">
    <property type="entry name" value="Metalloproteases ('zincins'), catalytic domain"/>
    <property type="match status" value="1"/>
</dbReference>
<dbReference type="InterPro" id="IPR024079">
    <property type="entry name" value="MetalloPept_cat_dom_sf"/>
</dbReference>
<protein>
    <submittedName>
        <fullName evidence="3">Zinc-dependent metalloprotease</fullName>
    </submittedName>
</protein>